<sequence>MDGRRFLLGSSIVIVSSIIFSTTCVRISEEMTKSSMVEFVVEVVLILVLVELVVVVVVLALIVFEIEIVVVVHE</sequence>
<evidence type="ECO:0008006" key="4">
    <source>
        <dbReference type="Google" id="ProtNLM"/>
    </source>
</evidence>
<dbReference type="Proteomes" id="UP000265520">
    <property type="component" value="Unassembled WGS sequence"/>
</dbReference>
<accession>A0A392RGA7</accession>
<keyword evidence="3" id="KW-1185">Reference proteome</keyword>
<dbReference type="EMBL" id="LXQA010221587">
    <property type="protein sequence ID" value="MCI35247.1"/>
    <property type="molecule type" value="Genomic_DNA"/>
</dbReference>
<dbReference type="AlphaFoldDB" id="A0A392RGA7"/>
<proteinExistence type="predicted"/>
<feature type="transmembrane region" description="Helical" evidence="1">
    <location>
        <begin position="6"/>
        <end position="27"/>
    </location>
</feature>
<evidence type="ECO:0000313" key="2">
    <source>
        <dbReference type="EMBL" id="MCI35247.1"/>
    </source>
</evidence>
<keyword evidence="1" id="KW-0812">Transmembrane</keyword>
<evidence type="ECO:0000313" key="3">
    <source>
        <dbReference type="Proteomes" id="UP000265520"/>
    </source>
</evidence>
<protein>
    <recommendedName>
        <fullName evidence="4">Transmembrane protein</fullName>
    </recommendedName>
</protein>
<comment type="caution">
    <text evidence="2">The sequence shown here is derived from an EMBL/GenBank/DDBJ whole genome shotgun (WGS) entry which is preliminary data.</text>
</comment>
<name>A0A392RGA7_9FABA</name>
<organism evidence="2 3">
    <name type="scientific">Trifolium medium</name>
    <dbReference type="NCBI Taxonomy" id="97028"/>
    <lineage>
        <taxon>Eukaryota</taxon>
        <taxon>Viridiplantae</taxon>
        <taxon>Streptophyta</taxon>
        <taxon>Embryophyta</taxon>
        <taxon>Tracheophyta</taxon>
        <taxon>Spermatophyta</taxon>
        <taxon>Magnoliopsida</taxon>
        <taxon>eudicotyledons</taxon>
        <taxon>Gunneridae</taxon>
        <taxon>Pentapetalae</taxon>
        <taxon>rosids</taxon>
        <taxon>fabids</taxon>
        <taxon>Fabales</taxon>
        <taxon>Fabaceae</taxon>
        <taxon>Papilionoideae</taxon>
        <taxon>50 kb inversion clade</taxon>
        <taxon>NPAAA clade</taxon>
        <taxon>Hologalegina</taxon>
        <taxon>IRL clade</taxon>
        <taxon>Trifolieae</taxon>
        <taxon>Trifolium</taxon>
    </lineage>
</organism>
<reference evidence="2 3" key="1">
    <citation type="journal article" date="2018" name="Front. Plant Sci.">
        <title>Red Clover (Trifolium pratense) and Zigzag Clover (T. medium) - A Picture of Genomic Similarities and Differences.</title>
        <authorList>
            <person name="Dluhosova J."/>
            <person name="Istvanek J."/>
            <person name="Nedelnik J."/>
            <person name="Repkova J."/>
        </authorList>
    </citation>
    <scope>NUCLEOTIDE SEQUENCE [LARGE SCALE GENOMIC DNA]</scope>
    <source>
        <strain evidence="3">cv. 10/8</strain>
        <tissue evidence="2">Leaf</tissue>
    </source>
</reference>
<evidence type="ECO:0000256" key="1">
    <source>
        <dbReference type="SAM" id="Phobius"/>
    </source>
</evidence>
<feature type="transmembrane region" description="Helical" evidence="1">
    <location>
        <begin position="39"/>
        <end position="64"/>
    </location>
</feature>
<keyword evidence="1" id="KW-0472">Membrane</keyword>
<keyword evidence="1" id="KW-1133">Transmembrane helix</keyword>